<dbReference type="InterPro" id="IPR000241">
    <property type="entry name" value="RlmKL-like_Mtase"/>
</dbReference>
<dbReference type="InterPro" id="IPR004114">
    <property type="entry name" value="THUMP_dom"/>
</dbReference>
<dbReference type="GO" id="GO:0032259">
    <property type="term" value="P:methylation"/>
    <property type="evidence" value="ECO:0007669"/>
    <property type="project" value="UniProtKB-KW"/>
</dbReference>
<evidence type="ECO:0000313" key="6">
    <source>
        <dbReference type="Proteomes" id="UP001314796"/>
    </source>
</evidence>
<organism evidence="5 6">
    <name type="scientific">Alkaliphilus hydrothermalis</name>
    <dbReference type="NCBI Taxonomy" id="1482730"/>
    <lineage>
        <taxon>Bacteria</taxon>
        <taxon>Bacillati</taxon>
        <taxon>Bacillota</taxon>
        <taxon>Clostridia</taxon>
        <taxon>Peptostreptococcales</taxon>
        <taxon>Natronincolaceae</taxon>
        <taxon>Alkaliphilus</taxon>
    </lineage>
</organism>
<dbReference type="Gene3D" id="3.40.50.150">
    <property type="entry name" value="Vaccinia Virus protein VP39"/>
    <property type="match status" value="1"/>
</dbReference>
<dbReference type="PANTHER" id="PTHR47313">
    <property type="entry name" value="RIBOSOMAL RNA LARGE SUBUNIT METHYLTRANSFERASE K/L"/>
    <property type="match status" value="1"/>
</dbReference>
<sequence length="386" mass="44324">MDKIQLIATAAFGLEAVVAREIKDLGYEDVQVDNGKVTFTADLMGICKSNLWLRTADRVLLKVGEFKARTFDELFEKTKALPWGDWIPEDGEFPVDGKSIRSQLASVPDCQAIVKKAVVEKMKLKYKRDWFEETQGRYRIEVALLNDIATLTIDTSGAGLHKRGYRTLSNKAPLKETLAAALIMLSYWNPDRVLIDPFCGSGTIPIEAAMIGKNIAPGMNRSFSAEEWPVIPKEFWRDARKETHDLAEWDRPLRIYGSDADGEVLKLARYHIEEAMLEDEIHVQKLPVQELASRFEYGCIVCNPPYGERLGEREEVEKLYRDMGKVFGKMDTWSHYIITSNPEFENLYGKKADRRRKLYNGRIECTYYQYYGPRPPRQTKKEDGEE</sequence>
<dbReference type="Pfam" id="PF22020">
    <property type="entry name" value="RlmL_1st"/>
    <property type="match status" value="1"/>
</dbReference>
<keyword evidence="2 5" id="KW-0808">Transferase</keyword>
<dbReference type="GO" id="GO:0008168">
    <property type="term" value="F:methyltransferase activity"/>
    <property type="evidence" value="ECO:0007669"/>
    <property type="project" value="UniProtKB-KW"/>
</dbReference>
<gene>
    <name evidence="5" type="ORF">JOC73_002537</name>
</gene>
<dbReference type="PROSITE" id="PS51165">
    <property type="entry name" value="THUMP"/>
    <property type="match status" value="1"/>
</dbReference>
<proteinExistence type="predicted"/>
<reference evidence="5 6" key="1">
    <citation type="submission" date="2021-01" db="EMBL/GenBank/DDBJ databases">
        <title>Genomic Encyclopedia of Type Strains, Phase IV (KMG-IV): sequencing the most valuable type-strain genomes for metagenomic binning, comparative biology and taxonomic classification.</title>
        <authorList>
            <person name="Goeker M."/>
        </authorList>
    </citation>
    <scope>NUCLEOTIDE SEQUENCE [LARGE SCALE GENOMIC DNA]</scope>
    <source>
        <strain evidence="5 6">DSM 25890</strain>
    </source>
</reference>
<keyword evidence="3" id="KW-0694">RNA-binding</keyword>
<dbReference type="InterPro" id="IPR002052">
    <property type="entry name" value="DNA_methylase_N6_adenine_CS"/>
</dbReference>
<dbReference type="EMBL" id="JAFBEE010000021">
    <property type="protein sequence ID" value="MBM7615961.1"/>
    <property type="molecule type" value="Genomic_DNA"/>
</dbReference>
<dbReference type="PROSITE" id="PS01261">
    <property type="entry name" value="UPF0020"/>
    <property type="match status" value="1"/>
</dbReference>
<dbReference type="Pfam" id="PF02926">
    <property type="entry name" value="THUMP"/>
    <property type="match status" value="1"/>
</dbReference>
<dbReference type="InterPro" id="IPR053943">
    <property type="entry name" value="RlmKL-like_Mtase_CS"/>
</dbReference>
<comment type="caution">
    <text evidence="5">The sequence shown here is derived from an EMBL/GenBank/DDBJ whole genome shotgun (WGS) entry which is preliminary data.</text>
</comment>
<name>A0ABS2NSP9_9FIRM</name>
<evidence type="ECO:0000256" key="3">
    <source>
        <dbReference type="PROSITE-ProRule" id="PRU00529"/>
    </source>
</evidence>
<accession>A0ABS2NSP9</accession>
<evidence type="ECO:0000259" key="4">
    <source>
        <dbReference type="PROSITE" id="PS51165"/>
    </source>
</evidence>
<dbReference type="PROSITE" id="PS00092">
    <property type="entry name" value="N6_MTASE"/>
    <property type="match status" value="1"/>
</dbReference>
<dbReference type="CDD" id="cd11715">
    <property type="entry name" value="THUMP_AdoMetMT"/>
    <property type="match status" value="1"/>
</dbReference>
<dbReference type="InterPro" id="IPR029063">
    <property type="entry name" value="SAM-dependent_MTases_sf"/>
</dbReference>
<dbReference type="EC" id="2.1.1.-" evidence="5"/>
<keyword evidence="1 5" id="KW-0489">Methyltransferase</keyword>
<dbReference type="InterPro" id="IPR054170">
    <property type="entry name" value="RlmL_1st"/>
</dbReference>
<dbReference type="SMART" id="SM00981">
    <property type="entry name" value="THUMP"/>
    <property type="match status" value="1"/>
</dbReference>
<dbReference type="SUPFAM" id="SSF53335">
    <property type="entry name" value="S-adenosyl-L-methionine-dependent methyltransferases"/>
    <property type="match status" value="1"/>
</dbReference>
<dbReference type="Proteomes" id="UP001314796">
    <property type="component" value="Unassembled WGS sequence"/>
</dbReference>
<protein>
    <submittedName>
        <fullName evidence="5">N6-adenine-specific DNA methylase</fullName>
        <ecNumber evidence="5">2.1.1.-</ecNumber>
    </submittedName>
</protein>
<dbReference type="Pfam" id="PF01170">
    <property type="entry name" value="UPF0020"/>
    <property type="match status" value="1"/>
</dbReference>
<evidence type="ECO:0000256" key="1">
    <source>
        <dbReference type="ARBA" id="ARBA00022603"/>
    </source>
</evidence>
<evidence type="ECO:0000256" key="2">
    <source>
        <dbReference type="ARBA" id="ARBA00022679"/>
    </source>
</evidence>
<dbReference type="RefSeq" id="WP_204403732.1">
    <property type="nucleotide sequence ID" value="NZ_JAFBEE010000021.1"/>
</dbReference>
<evidence type="ECO:0000313" key="5">
    <source>
        <dbReference type="EMBL" id="MBM7615961.1"/>
    </source>
</evidence>
<feature type="domain" description="THUMP" evidence="4">
    <location>
        <begin position="45"/>
        <end position="155"/>
    </location>
</feature>
<dbReference type="Gene3D" id="3.30.2130.30">
    <property type="match status" value="1"/>
</dbReference>
<dbReference type="PANTHER" id="PTHR47313:SF1">
    <property type="entry name" value="RIBOSOMAL RNA LARGE SUBUNIT METHYLTRANSFERASE K_L"/>
    <property type="match status" value="1"/>
</dbReference>
<keyword evidence="6" id="KW-1185">Reference proteome</keyword>